<sequence>MRLIKMESANTAEREERPVSPALANFRQRFFTELDLPARWGRIRRQSYLTFPLALLTVFAVWLFFFLFLYDIYVTSFGTVSYFDYALAAPFAEAVTSTWRLIGRRDTAGIFILALALAAPLMFAVLVLWMLKGGRAFSRHILYLLHIRSTRRLVGIAIMGQFLSVAAVVVYSVVFYVVATEFEKGTDLAKLYFEKPLAMATTPFGSIDASGAVVKAPSKIRRAGVLAFLAAIAGIGFPVGLAIQKRGRMVYGGARLGTLTDAADFGLRKKRGVVLGTKQGLLLVDDSDKHVLVIGSPGQGKSRSIVIPSMMRFGGSMFVLDFGGELYKEMAGWLSADGYSIHVIAPGRQETDGFNPFDFISTDPAQRITDLQKLSLMMMPERVRSDTSDFWEESARILLTALMAFIIECPDTRKTLGELQRILGSMPDERKAVTQLMEKYEHTLSDATRMQLDKFRGRHEKLGEGIAAEIGAKIDVLQNKNLEAMLSATTIPLKEIRNRKMAIFLDVDIQSVRIFERFISLLIETTMDIFIKQGPLRDDQHDVMVMLDEFGNAGRLDTILTQAPLMRKYGIRFVSILQDSAQLERLYEKTGREIIAGSSTIKLYMNFQNPRDAQYISTIAGKTTEWLPTSSYTYRHGRRDRQVSMMPVQKDLLSVSDLMMLKPEELILHVAGAPVFKVLKVEGGDDLRFGAYRKYKAPSRPKMEIIETGGIDMTPKFRKNGSIIYVSTLDGLRHRLGLNPLREAGVDLTAALMDDREGRECNDPQPVKDMNANVVDMRALKGEMSQGDREKALDEKCFERSENVVTIDDVAVRSPILTNEELEDVFGIGDSNHWELPDGLLDGTMQADNVNPLEINCGIMALVSAARQSVKPEAAEAFEELEAAVSDPLQEEKAKNSKS</sequence>
<evidence type="ECO:0000256" key="3">
    <source>
        <dbReference type="ARBA" id="ARBA00022475"/>
    </source>
</evidence>
<comment type="similarity">
    <text evidence="2">Belongs to the VirD4/TraG family.</text>
</comment>
<dbReference type="PANTHER" id="PTHR37937:SF1">
    <property type="entry name" value="CONJUGATIVE TRANSFER: DNA TRANSPORT"/>
    <property type="match status" value="1"/>
</dbReference>
<evidence type="ECO:0000313" key="8">
    <source>
        <dbReference type="EMBL" id="PIO43385.1"/>
    </source>
</evidence>
<feature type="transmembrane region" description="Helical" evidence="7">
    <location>
        <begin position="48"/>
        <end position="70"/>
    </location>
</feature>
<evidence type="ECO:0000256" key="4">
    <source>
        <dbReference type="ARBA" id="ARBA00022692"/>
    </source>
</evidence>
<proteinExistence type="inferred from homology"/>
<evidence type="ECO:0000256" key="2">
    <source>
        <dbReference type="ARBA" id="ARBA00008806"/>
    </source>
</evidence>
<keyword evidence="6 7" id="KW-0472">Membrane</keyword>
<reference evidence="9" key="1">
    <citation type="journal article" date="2017" name="Int J Environ Stud">
        <title>Does the Miocene-Pliocene relict legume Oxytropis triphylla form nitrogen-fixing nodules with a combination of bacterial strains?</title>
        <authorList>
            <person name="Safronova V."/>
            <person name="Belimov A."/>
            <person name="Sazanova A."/>
            <person name="Kuznetsova I."/>
            <person name="Popova J."/>
            <person name="Andronov E."/>
            <person name="Verkhozina A."/>
            <person name="Tikhonovich I."/>
        </authorList>
    </citation>
    <scope>NUCLEOTIDE SEQUENCE [LARGE SCALE GENOMIC DNA]</scope>
    <source>
        <strain evidence="9">Tri-38</strain>
    </source>
</reference>
<accession>A0A2N9VV67</accession>
<evidence type="ECO:0000256" key="1">
    <source>
        <dbReference type="ARBA" id="ARBA00004651"/>
    </source>
</evidence>
<feature type="transmembrane region" description="Helical" evidence="7">
    <location>
        <begin position="108"/>
        <end position="131"/>
    </location>
</feature>
<comment type="caution">
    <text evidence="8">The sequence shown here is derived from an EMBL/GenBank/DDBJ whole genome shotgun (WGS) entry which is preliminary data.</text>
</comment>
<keyword evidence="9" id="KW-1185">Reference proteome</keyword>
<dbReference type="InterPro" id="IPR027417">
    <property type="entry name" value="P-loop_NTPase"/>
</dbReference>
<dbReference type="PANTHER" id="PTHR37937">
    <property type="entry name" value="CONJUGATIVE TRANSFER: DNA TRANSPORT"/>
    <property type="match status" value="1"/>
</dbReference>
<feature type="transmembrane region" description="Helical" evidence="7">
    <location>
        <begin position="152"/>
        <end position="178"/>
    </location>
</feature>
<dbReference type="EMBL" id="MZMT01000040">
    <property type="protein sequence ID" value="PIO43385.1"/>
    <property type="molecule type" value="Genomic_DNA"/>
</dbReference>
<evidence type="ECO:0000256" key="5">
    <source>
        <dbReference type="ARBA" id="ARBA00022989"/>
    </source>
</evidence>
<dbReference type="SUPFAM" id="SSF52540">
    <property type="entry name" value="P-loop containing nucleoside triphosphate hydrolases"/>
    <property type="match status" value="1"/>
</dbReference>
<evidence type="ECO:0000313" key="9">
    <source>
        <dbReference type="Proteomes" id="UP000232163"/>
    </source>
</evidence>
<organism evidence="8 9">
    <name type="scientific">Phyllobacterium zundukense</name>
    <dbReference type="NCBI Taxonomy" id="1867719"/>
    <lineage>
        <taxon>Bacteria</taxon>
        <taxon>Pseudomonadati</taxon>
        <taxon>Pseudomonadota</taxon>
        <taxon>Alphaproteobacteria</taxon>
        <taxon>Hyphomicrobiales</taxon>
        <taxon>Phyllobacteriaceae</taxon>
        <taxon>Phyllobacterium</taxon>
    </lineage>
</organism>
<gene>
    <name evidence="8" type="ORF">B5P45_17870</name>
</gene>
<name>A0A2N9VV67_9HYPH</name>
<dbReference type="AlphaFoldDB" id="A0A2N9VV67"/>
<keyword evidence="5 7" id="KW-1133">Transmembrane helix</keyword>
<dbReference type="CDD" id="cd01127">
    <property type="entry name" value="TrwB_TraG_TraD_VirD4"/>
    <property type="match status" value="2"/>
</dbReference>
<evidence type="ECO:0008006" key="10">
    <source>
        <dbReference type="Google" id="ProtNLM"/>
    </source>
</evidence>
<evidence type="ECO:0000256" key="7">
    <source>
        <dbReference type="SAM" id="Phobius"/>
    </source>
</evidence>
<dbReference type="InterPro" id="IPR003688">
    <property type="entry name" value="TraG/VirD4"/>
</dbReference>
<dbReference type="Proteomes" id="UP000232163">
    <property type="component" value="Unassembled WGS sequence"/>
</dbReference>
<keyword evidence="4 7" id="KW-0812">Transmembrane</keyword>
<keyword evidence="3" id="KW-1003">Cell membrane</keyword>
<protein>
    <recommendedName>
        <fullName evidence="10">Conjugal transfer protein TraG</fullName>
    </recommendedName>
</protein>
<evidence type="ECO:0000256" key="6">
    <source>
        <dbReference type="ARBA" id="ARBA00023136"/>
    </source>
</evidence>
<dbReference type="Pfam" id="PF02534">
    <property type="entry name" value="T4SS-DNA_transf"/>
    <property type="match status" value="1"/>
</dbReference>
<dbReference type="Gene3D" id="3.40.50.300">
    <property type="entry name" value="P-loop containing nucleotide triphosphate hydrolases"/>
    <property type="match status" value="1"/>
</dbReference>
<dbReference type="InterPro" id="IPR051539">
    <property type="entry name" value="T4SS-coupling_protein"/>
</dbReference>
<feature type="transmembrane region" description="Helical" evidence="7">
    <location>
        <begin position="223"/>
        <end position="243"/>
    </location>
</feature>
<comment type="subcellular location">
    <subcellularLocation>
        <location evidence="1">Cell membrane</location>
        <topology evidence="1">Multi-pass membrane protein</topology>
    </subcellularLocation>
</comment>
<dbReference type="GO" id="GO:0005886">
    <property type="term" value="C:plasma membrane"/>
    <property type="evidence" value="ECO:0007669"/>
    <property type="project" value="UniProtKB-SubCell"/>
</dbReference>